<dbReference type="Proteomes" id="UP001596523">
    <property type="component" value="Unassembled WGS sequence"/>
</dbReference>
<organism evidence="1 2">
    <name type="scientific">Streptomyces monticola</name>
    <dbReference type="NCBI Taxonomy" id="2666263"/>
    <lineage>
        <taxon>Bacteria</taxon>
        <taxon>Bacillati</taxon>
        <taxon>Actinomycetota</taxon>
        <taxon>Actinomycetes</taxon>
        <taxon>Kitasatosporales</taxon>
        <taxon>Streptomycetaceae</taxon>
        <taxon>Streptomyces</taxon>
    </lineage>
</organism>
<dbReference type="RefSeq" id="WP_381830215.1">
    <property type="nucleotide sequence ID" value="NZ_JBHTCF010000004.1"/>
</dbReference>
<dbReference type="EMBL" id="JBHTCF010000004">
    <property type="protein sequence ID" value="MFC7305116.1"/>
    <property type="molecule type" value="Genomic_DNA"/>
</dbReference>
<proteinExistence type="predicted"/>
<keyword evidence="2" id="KW-1185">Reference proteome</keyword>
<gene>
    <name evidence="1" type="ORF">ACFQVC_12905</name>
</gene>
<evidence type="ECO:0000313" key="1">
    <source>
        <dbReference type="EMBL" id="MFC7305116.1"/>
    </source>
</evidence>
<accession>A0ABW2JI71</accession>
<reference evidence="2" key="1">
    <citation type="journal article" date="2019" name="Int. J. Syst. Evol. Microbiol.">
        <title>The Global Catalogue of Microorganisms (GCM) 10K type strain sequencing project: providing services to taxonomists for standard genome sequencing and annotation.</title>
        <authorList>
            <consortium name="The Broad Institute Genomics Platform"/>
            <consortium name="The Broad Institute Genome Sequencing Center for Infectious Disease"/>
            <person name="Wu L."/>
            <person name="Ma J."/>
        </authorList>
    </citation>
    <scope>NUCLEOTIDE SEQUENCE [LARGE SCALE GENOMIC DNA]</scope>
    <source>
        <strain evidence="2">SYNS20</strain>
    </source>
</reference>
<evidence type="ECO:0000313" key="2">
    <source>
        <dbReference type="Proteomes" id="UP001596523"/>
    </source>
</evidence>
<sequence length="158" mass="16852">MTSLAERAHAAAVFIQRATAPGPYGPCRGSDHALIAVRLAAALGIETDNITVAPDWLRRRTIPDEPVLATVICPDSGERYVFLARRSHHADEPFEFLGPCPECAARVPLADVRHLADLGIHLARGPAPLTDGQVPSTYPDTFAADEAHTAACHFGADP</sequence>
<comment type="caution">
    <text evidence="1">The sequence shown here is derived from an EMBL/GenBank/DDBJ whole genome shotgun (WGS) entry which is preliminary data.</text>
</comment>
<name>A0ABW2JI71_9ACTN</name>
<protein>
    <submittedName>
        <fullName evidence="1">Uncharacterized protein</fullName>
    </submittedName>
</protein>